<dbReference type="EMBL" id="VLKK01000006">
    <property type="protein sequence ID" value="TWH93701.1"/>
    <property type="molecule type" value="Genomic_DNA"/>
</dbReference>
<organism evidence="3 4">
    <name type="scientific">Sphingobium wenxiniae (strain DSM 21828 / CGMCC 1.7748 / JZ-1)</name>
    <dbReference type="NCBI Taxonomy" id="595605"/>
    <lineage>
        <taxon>Bacteria</taxon>
        <taxon>Pseudomonadati</taxon>
        <taxon>Pseudomonadota</taxon>
        <taxon>Alphaproteobacteria</taxon>
        <taxon>Sphingomonadales</taxon>
        <taxon>Sphingomonadaceae</taxon>
        <taxon>Sphingobium</taxon>
    </lineage>
</organism>
<evidence type="ECO:0000256" key="2">
    <source>
        <dbReference type="SAM" id="MobiDB-lite"/>
    </source>
</evidence>
<comment type="similarity">
    <text evidence="1">Belongs to the SDHAF4 family.</text>
</comment>
<gene>
    <name evidence="3" type="ORF">IQ35_01910</name>
</gene>
<feature type="region of interest" description="Disordered" evidence="2">
    <location>
        <begin position="1"/>
        <end position="47"/>
    </location>
</feature>
<dbReference type="RefSeq" id="WP_021245343.1">
    <property type="nucleotide sequence ID" value="NZ_JACIIY010000004.1"/>
</dbReference>
<keyword evidence="4" id="KW-1185">Reference proteome</keyword>
<evidence type="ECO:0000313" key="4">
    <source>
        <dbReference type="Proteomes" id="UP000316624"/>
    </source>
</evidence>
<dbReference type="InterPro" id="IPR012875">
    <property type="entry name" value="SDHF4"/>
</dbReference>
<dbReference type="Pfam" id="PF07896">
    <property type="entry name" value="DUF1674"/>
    <property type="match status" value="1"/>
</dbReference>
<reference evidence="3 4" key="1">
    <citation type="journal article" date="2015" name="Stand. Genomic Sci.">
        <title>Genomic Encyclopedia of Bacterial and Archaeal Type Strains, Phase III: the genomes of soil and plant-associated and newly described type strains.</title>
        <authorList>
            <person name="Whitman W.B."/>
            <person name="Woyke T."/>
            <person name="Klenk H.P."/>
            <person name="Zhou Y."/>
            <person name="Lilburn T.G."/>
            <person name="Beck B.J."/>
            <person name="De Vos P."/>
            <person name="Vandamme P."/>
            <person name="Eisen J.A."/>
            <person name="Garrity G."/>
            <person name="Hugenholtz P."/>
            <person name="Kyrpides N.C."/>
        </authorList>
    </citation>
    <scope>NUCLEOTIDE SEQUENCE [LARGE SCALE GENOMIC DNA]</scope>
    <source>
        <strain evidence="3 4">CGMCC 1.7748</strain>
    </source>
</reference>
<accession>A0A562KE82</accession>
<comment type="caution">
    <text evidence="3">The sequence shown here is derived from an EMBL/GenBank/DDBJ whole genome shotgun (WGS) entry which is preliminary data.</text>
</comment>
<dbReference type="Proteomes" id="UP000316624">
    <property type="component" value="Unassembled WGS sequence"/>
</dbReference>
<proteinExistence type="inferred from homology"/>
<protein>
    <submittedName>
        <fullName evidence="3">Uncharacterized protein DUF1674</fullName>
    </submittedName>
</protein>
<evidence type="ECO:0000256" key="1">
    <source>
        <dbReference type="ARBA" id="ARBA00005701"/>
    </source>
</evidence>
<dbReference type="AlphaFoldDB" id="A0A562KE82"/>
<name>A0A562KE82_SPHWJ</name>
<sequence>MGKYNGQRPAHVKAPAHLSKSPPVPQPEPIDQPSIQTEELSPTRYGDWERKGIAIDF</sequence>
<evidence type="ECO:0000313" key="3">
    <source>
        <dbReference type="EMBL" id="TWH93701.1"/>
    </source>
</evidence>